<protein>
    <submittedName>
        <fullName evidence="7">Precorrin-6y C5,15-methyltransferase (Decarboxylating), CbiE subunit</fullName>
        <ecNumber evidence="7">2.1.1.132</ecNumber>
    </submittedName>
</protein>
<evidence type="ECO:0000313" key="8">
    <source>
        <dbReference type="Proteomes" id="UP000000343"/>
    </source>
</evidence>
<reference evidence="8" key="1">
    <citation type="submission" date="2011-01" db="EMBL/GenBank/DDBJ databases">
        <title>Complete sequence of plasmid2 of Acidobacterium sp. MP5ACTX9.</title>
        <authorList>
            <consortium name="US DOE Joint Genome Institute"/>
            <person name="Lucas S."/>
            <person name="Copeland A."/>
            <person name="Lapidus A."/>
            <person name="Cheng J.-F."/>
            <person name="Goodwin L."/>
            <person name="Pitluck S."/>
            <person name="Teshima H."/>
            <person name="Detter J.C."/>
            <person name="Han C."/>
            <person name="Tapia R."/>
            <person name="Land M."/>
            <person name="Hauser L."/>
            <person name="Kyrpides N."/>
            <person name="Ivanova N."/>
            <person name="Ovchinnikova G."/>
            <person name="Pagani I."/>
            <person name="Rawat S.R."/>
            <person name="Mannisto M."/>
            <person name="Haggblom M.M."/>
            <person name="Woyke T."/>
        </authorList>
    </citation>
    <scope>NUCLEOTIDE SEQUENCE [LARGE SCALE GENOMIC DNA]</scope>
    <source>
        <strain evidence="8">MP5ACTX9</strain>
        <plasmid evidence="8">Plasmid pACIX902</plasmid>
    </source>
</reference>
<dbReference type="KEGG" id="acm:AciX9_3948"/>
<dbReference type="GO" id="GO:0032259">
    <property type="term" value="P:methylation"/>
    <property type="evidence" value="ECO:0007669"/>
    <property type="project" value="UniProtKB-KW"/>
</dbReference>
<dbReference type="NCBIfam" id="TIGR02467">
    <property type="entry name" value="CbiE"/>
    <property type="match status" value="1"/>
</dbReference>
<dbReference type="InterPro" id="IPR006365">
    <property type="entry name" value="Cbl_synth_CobL"/>
</dbReference>
<keyword evidence="8" id="KW-1185">Reference proteome</keyword>
<dbReference type="PANTHER" id="PTHR43182">
    <property type="entry name" value="COBALT-PRECORRIN-6B C(15)-METHYLTRANSFERASE (DECARBOXYLATING)"/>
    <property type="match status" value="1"/>
</dbReference>
<evidence type="ECO:0000259" key="6">
    <source>
        <dbReference type="Pfam" id="PF00590"/>
    </source>
</evidence>
<dbReference type="InterPro" id="IPR050714">
    <property type="entry name" value="Cobalamin_biosynth_MTase"/>
</dbReference>
<dbReference type="NCBIfam" id="TIGR02469">
    <property type="entry name" value="CbiT"/>
    <property type="match status" value="1"/>
</dbReference>
<dbReference type="Proteomes" id="UP000000343">
    <property type="component" value="Plasmid pACIX902"/>
</dbReference>
<proteinExistence type="predicted"/>
<dbReference type="InterPro" id="IPR014008">
    <property type="entry name" value="Cbl_synth_MTase_CbiT"/>
</dbReference>
<dbReference type="AlphaFoldDB" id="E8X6S4"/>
<dbReference type="GO" id="GO:0009236">
    <property type="term" value="P:cobalamin biosynthetic process"/>
    <property type="evidence" value="ECO:0007669"/>
    <property type="project" value="UniProtKB-UniPathway"/>
</dbReference>
<dbReference type="InterPro" id="IPR035996">
    <property type="entry name" value="4pyrrol_Methylase_sf"/>
</dbReference>
<dbReference type="SUPFAM" id="SSF53790">
    <property type="entry name" value="Tetrapyrrole methylase"/>
    <property type="match status" value="1"/>
</dbReference>
<dbReference type="OrthoDB" id="9780707at2"/>
<feature type="domain" description="Tetrapyrrole methylase" evidence="6">
    <location>
        <begin position="8"/>
        <end position="193"/>
    </location>
</feature>
<gene>
    <name evidence="7" type="ordered locus">AciX9_3948</name>
</gene>
<evidence type="ECO:0000256" key="5">
    <source>
        <dbReference type="ARBA" id="ARBA00022691"/>
    </source>
</evidence>
<dbReference type="GO" id="GO:0008276">
    <property type="term" value="F:protein methyltransferase activity"/>
    <property type="evidence" value="ECO:0007669"/>
    <property type="project" value="InterPro"/>
</dbReference>
<dbReference type="UniPathway" id="UPA00148"/>
<dbReference type="Gene3D" id="3.40.50.150">
    <property type="entry name" value="Vaccinia Virus protein VP39"/>
    <property type="match status" value="1"/>
</dbReference>
<dbReference type="Pfam" id="PF00590">
    <property type="entry name" value="TP_methylase"/>
    <property type="match status" value="1"/>
</dbReference>
<dbReference type="InterPro" id="IPR014777">
    <property type="entry name" value="4pyrrole_Mease_sub1"/>
</dbReference>
<comment type="pathway">
    <text evidence="1">Cofactor biosynthesis; adenosylcobalamin biosynthesis.</text>
</comment>
<dbReference type="RefSeq" id="WP_013582242.1">
    <property type="nucleotide sequence ID" value="NC_015065.1"/>
</dbReference>
<dbReference type="CDD" id="cd11644">
    <property type="entry name" value="Precorrin-6Y-MT"/>
    <property type="match status" value="1"/>
</dbReference>
<dbReference type="EC" id="2.1.1.132" evidence="7"/>
<keyword evidence="4 7" id="KW-0808">Transferase</keyword>
<keyword evidence="5" id="KW-0949">S-adenosyl-L-methionine</keyword>
<dbReference type="InterPro" id="IPR000878">
    <property type="entry name" value="4pyrrol_Mease"/>
</dbReference>
<name>E8X6S4_GRATM</name>
<dbReference type="InterPro" id="IPR029063">
    <property type="entry name" value="SAM-dependent_MTases_sf"/>
</dbReference>
<keyword evidence="7" id="KW-0614">Plasmid</keyword>
<dbReference type="GO" id="GO:0046025">
    <property type="term" value="F:precorrin-6Y C5,15-methyltransferase (decarboxylating) activity"/>
    <property type="evidence" value="ECO:0007669"/>
    <property type="project" value="UniProtKB-EC"/>
</dbReference>
<dbReference type="Gene3D" id="3.40.1010.10">
    <property type="entry name" value="Cobalt-precorrin-4 Transmethylase, Domain 1"/>
    <property type="match status" value="1"/>
</dbReference>
<evidence type="ECO:0000256" key="2">
    <source>
        <dbReference type="ARBA" id="ARBA00022573"/>
    </source>
</evidence>
<keyword evidence="3 7" id="KW-0489">Methyltransferase</keyword>
<evidence type="ECO:0000256" key="3">
    <source>
        <dbReference type="ARBA" id="ARBA00022603"/>
    </source>
</evidence>
<evidence type="ECO:0000313" key="7">
    <source>
        <dbReference type="EMBL" id="ADW71224.1"/>
    </source>
</evidence>
<geneLocation type="plasmid" evidence="7 8">
    <name>pACIX902</name>
</geneLocation>
<organism evidence="8">
    <name type="scientific">Granulicella tundricola (strain ATCC BAA-1859 / DSM 23138 / MP5ACTX9)</name>
    <dbReference type="NCBI Taxonomy" id="1198114"/>
    <lineage>
        <taxon>Bacteria</taxon>
        <taxon>Pseudomonadati</taxon>
        <taxon>Acidobacteriota</taxon>
        <taxon>Terriglobia</taxon>
        <taxon>Terriglobales</taxon>
        <taxon>Acidobacteriaceae</taxon>
        <taxon>Granulicella</taxon>
    </lineage>
</organism>
<evidence type="ECO:0000256" key="4">
    <source>
        <dbReference type="ARBA" id="ARBA00022679"/>
    </source>
</evidence>
<evidence type="ECO:0000256" key="1">
    <source>
        <dbReference type="ARBA" id="ARBA00004953"/>
    </source>
</evidence>
<sequence length="407" mass="43347">MKTPWLKIVGIGEDGWEALTPAARSAIAQAAILYGGTRHLAHIPPEATAATRTPWPSPMAEAIEKILTQHRNQQQIAVLASGDPMLYGVGVTLTRSLSPDEFVVIPGVSAFALACARLGWPAAEITLISLVARPLEQLHRALAPNQRLILYSEDGTTPAKAAAFFTAAGYGPSLFHVFENLGGPTEHRTSAPASAFPTEPFGNLNLIAVQCEPAPDTQLLSLVPGLPNEAFQTDGQLTKREVRAATLARLAPLPGQHLWDVGAGTGTIAVEWLRTHPTNTAIAFEEKHTRAANIRANAAHLGTPSLQTIEGQAPATFATQTQSPDAIFIGGGLTIPGLFEACWHHLRPGGRLVANAVTLESEALLITLQARHGGDLTRLQIAHAEPLGPTQIWRQGMPITQWTATKP</sequence>
<dbReference type="HOGENOM" id="CLU_031955_0_0_0"/>
<dbReference type="PIRSF" id="PIRSF036428">
    <property type="entry name" value="CobL"/>
    <property type="match status" value="1"/>
</dbReference>
<dbReference type="EMBL" id="CP002482">
    <property type="protein sequence ID" value="ADW71224.1"/>
    <property type="molecule type" value="Genomic_DNA"/>
</dbReference>
<dbReference type="PANTHER" id="PTHR43182:SF1">
    <property type="entry name" value="COBALT-PRECORRIN-7 C(5)-METHYLTRANSFERASE"/>
    <property type="match status" value="1"/>
</dbReference>
<accession>E8X6S4</accession>
<dbReference type="InterPro" id="IPR012818">
    <property type="entry name" value="CbiE"/>
</dbReference>
<dbReference type="SUPFAM" id="SSF53335">
    <property type="entry name" value="S-adenosyl-L-methionine-dependent methyltransferases"/>
    <property type="match status" value="1"/>
</dbReference>
<keyword evidence="2" id="KW-0169">Cobalamin biosynthesis</keyword>